<keyword evidence="7" id="KW-0460">Magnesium</keyword>
<dbReference type="PROSITE" id="PS51038">
    <property type="entry name" value="BAH"/>
    <property type="match status" value="1"/>
</dbReference>
<evidence type="ECO:0000256" key="10">
    <source>
        <dbReference type="RuleBase" id="RU365058"/>
    </source>
</evidence>
<evidence type="ECO:0000256" key="8">
    <source>
        <dbReference type="ARBA" id="ARBA00023125"/>
    </source>
</evidence>
<feature type="region of interest" description="Disordered" evidence="11">
    <location>
        <begin position="52"/>
        <end position="98"/>
    </location>
</feature>
<dbReference type="GO" id="GO:0016887">
    <property type="term" value="F:ATP hydrolysis activity"/>
    <property type="evidence" value="ECO:0007669"/>
    <property type="project" value="InterPro"/>
</dbReference>
<keyword evidence="4" id="KW-0479">Metal-binding</keyword>
<sequence length="799" mass="89753">MSRATQPMTPRRSRRGQPIVMSPSKSTRGKQATWVSEPAYKRTLEPELDLFPAELEKWREERQEDEDEDEDMDNGSQTRFYNELQVTQPSFTSNRKGKGKALAEEVTYRIGDTVLVETFNYMRMARKVPNVAIIVDMWETDYEGPEETGKMKVLVHWFVRPSELPTIRAKREHHEDEIYYSLSSADILDPLLIIAKCDVRQGKKNDIPKSPKKGRGWTMASIPEESDSGDDEEGPSTSESKKKGTARRGPPRKKVKKDKDEPEEDASEDQSSEEEYDATAHDDESEDDAQSDGVASSQSEGEEAADDVDDDDDAVPRTPSKRKRSAGSAFTTPKKPRGRQLKVHPTPHSKAALSRRRQSSSPNKSKRAPVPKKGDLDGPDDTLLGLPADPWLRAMHCLHLGNRPKRLPCRDQEYEDVKRNVQDLVEEGSGGCIFISGVPGTGKTATVHAVIRELKEMAENNETNPFTYCEINGLKIPEPTAAYNLLWETVSGHDVQKEGHLKITAKESLKELTKYFSGGGRRPGNHTCVVLMDELDQVVTAKQDVIYNFFNWPTISNSQLIVLAVANTFDLPQRVMTGRVRSRLGMTRINFSPYDREQLKEIVKSRLKAATDSLPPEKRKDVIAEDGITFAAMSVSGITGDARRALDICRRAVELVRPTSKTAKINDVREVIKMMRASPTAAYLRECSLHERIMLASLVKCIKREGVEDIKLGEVKHQHHNYVDTLTSDTDPRRKPTYTELDMVLESLVASRAILLEDGVAAMRKAPSERRVVLNLEQSEVERVLSDVGGDHWKRVLSG</sequence>
<dbReference type="Pfam" id="PF22606">
    <property type="entry name" value="Cdc6-ORC-like_ATPase_lid"/>
    <property type="match status" value="1"/>
</dbReference>
<feature type="domain" description="BAH" evidence="12">
    <location>
        <begin position="106"/>
        <end position="233"/>
    </location>
</feature>
<dbReference type="GO" id="GO:0003688">
    <property type="term" value="F:DNA replication origin binding"/>
    <property type="evidence" value="ECO:0007669"/>
    <property type="project" value="TreeGrafter"/>
</dbReference>
<dbReference type="Pfam" id="PF01426">
    <property type="entry name" value="BAH"/>
    <property type="match status" value="1"/>
</dbReference>
<feature type="compositionally biased region" description="Acidic residues" evidence="11">
    <location>
        <begin position="63"/>
        <end position="73"/>
    </location>
</feature>
<reference evidence="13 14" key="1">
    <citation type="submission" date="2015-12" db="EMBL/GenBank/DDBJ databases">
        <title>Draft genome sequence of Moniliophthora roreri, the causal agent of frosty pod rot of cacao.</title>
        <authorList>
            <person name="Aime M.C."/>
            <person name="Diaz-Valderrama J.R."/>
            <person name="Kijpornyongpan T."/>
            <person name="Phillips-Mora W."/>
        </authorList>
    </citation>
    <scope>NUCLEOTIDE SEQUENCE [LARGE SCALE GENOMIC DNA]</scope>
    <source>
        <strain evidence="13 14">MCA 2952</strain>
    </source>
</reference>
<feature type="region of interest" description="Disordered" evidence="11">
    <location>
        <begin position="203"/>
        <end position="382"/>
    </location>
</feature>
<protein>
    <recommendedName>
        <fullName evidence="10">Origin recognition complex subunit 1</fullName>
    </recommendedName>
</protein>
<accession>A0A0W0EUB6</accession>
<organism evidence="13 14">
    <name type="scientific">Moniliophthora roreri</name>
    <name type="common">Frosty pod rot fungus</name>
    <name type="synonym">Monilia roreri</name>
    <dbReference type="NCBI Taxonomy" id="221103"/>
    <lineage>
        <taxon>Eukaryota</taxon>
        <taxon>Fungi</taxon>
        <taxon>Dikarya</taxon>
        <taxon>Basidiomycota</taxon>
        <taxon>Agaricomycotina</taxon>
        <taxon>Agaricomycetes</taxon>
        <taxon>Agaricomycetidae</taxon>
        <taxon>Agaricales</taxon>
        <taxon>Marasmiineae</taxon>
        <taxon>Marasmiaceae</taxon>
        <taxon>Moniliophthora</taxon>
    </lineage>
</organism>
<feature type="compositionally biased region" description="Basic residues" evidence="11">
    <location>
        <begin position="334"/>
        <end position="370"/>
    </location>
</feature>
<keyword evidence="6 10" id="KW-0067">ATP-binding</keyword>
<dbReference type="CDD" id="cd00009">
    <property type="entry name" value="AAA"/>
    <property type="match status" value="1"/>
</dbReference>
<dbReference type="SUPFAM" id="SSF52540">
    <property type="entry name" value="P-loop containing nucleoside triphosphate hydrolases"/>
    <property type="match status" value="1"/>
</dbReference>
<feature type="compositionally biased region" description="Basic residues" evidence="11">
    <location>
        <begin position="243"/>
        <end position="256"/>
    </location>
</feature>
<feature type="compositionally biased region" description="Acidic residues" evidence="11">
    <location>
        <begin position="300"/>
        <end position="313"/>
    </location>
</feature>
<dbReference type="GO" id="GO:0005524">
    <property type="term" value="F:ATP binding"/>
    <property type="evidence" value="ECO:0007669"/>
    <property type="project" value="UniProtKB-KW"/>
</dbReference>
<evidence type="ECO:0000259" key="12">
    <source>
        <dbReference type="PROSITE" id="PS51038"/>
    </source>
</evidence>
<dbReference type="PANTHER" id="PTHR10763">
    <property type="entry name" value="CELL DIVISION CONTROL PROTEIN 6-RELATED"/>
    <property type="match status" value="1"/>
</dbReference>
<dbReference type="Pfam" id="PF00004">
    <property type="entry name" value="AAA"/>
    <property type="match status" value="1"/>
</dbReference>
<feature type="compositionally biased region" description="Polar residues" evidence="11">
    <location>
        <begin position="23"/>
        <end position="34"/>
    </location>
</feature>
<evidence type="ECO:0000256" key="1">
    <source>
        <dbReference type="ARBA" id="ARBA00004123"/>
    </source>
</evidence>
<evidence type="ECO:0000256" key="7">
    <source>
        <dbReference type="ARBA" id="ARBA00022842"/>
    </source>
</evidence>
<gene>
    <name evidence="13" type="ORF">WG66_19767</name>
</gene>
<dbReference type="CDD" id="cd04370">
    <property type="entry name" value="BAH"/>
    <property type="match status" value="1"/>
</dbReference>
<comment type="function">
    <text evidence="10">Component of the origin recognition complex (ORC) that binds origins of replication. DNA-binding is ATP-dependent, however specific DNA sequences that define origins of replication have not been identified so far. ORC is required to assemble the pre-replication complex necessary to initiate DNA replication.</text>
</comment>
<dbReference type="eggNOG" id="KOG1514">
    <property type="taxonomic scope" value="Eukaryota"/>
</dbReference>
<evidence type="ECO:0000256" key="3">
    <source>
        <dbReference type="ARBA" id="ARBA00022705"/>
    </source>
</evidence>
<comment type="similarity">
    <text evidence="2 10">Belongs to the ORC1 family.</text>
</comment>
<evidence type="ECO:0000313" key="13">
    <source>
        <dbReference type="EMBL" id="KTB27655.1"/>
    </source>
</evidence>
<evidence type="ECO:0000256" key="9">
    <source>
        <dbReference type="ARBA" id="ARBA00023242"/>
    </source>
</evidence>
<dbReference type="Proteomes" id="UP000054988">
    <property type="component" value="Unassembled WGS sequence"/>
</dbReference>
<proteinExistence type="inferred from homology"/>
<dbReference type="GO" id="GO:0033314">
    <property type="term" value="P:mitotic DNA replication checkpoint signaling"/>
    <property type="evidence" value="ECO:0007669"/>
    <property type="project" value="TreeGrafter"/>
</dbReference>
<dbReference type="GO" id="GO:0005664">
    <property type="term" value="C:nuclear origin of replication recognition complex"/>
    <property type="evidence" value="ECO:0007669"/>
    <property type="project" value="TreeGrafter"/>
</dbReference>
<dbReference type="CDD" id="cd18139">
    <property type="entry name" value="HLD_clamp_RarA"/>
    <property type="match status" value="1"/>
</dbReference>
<name>A0A0W0EUB6_MONRR</name>
<evidence type="ECO:0000313" key="14">
    <source>
        <dbReference type="Proteomes" id="UP000054988"/>
    </source>
</evidence>
<evidence type="ECO:0000256" key="2">
    <source>
        <dbReference type="ARBA" id="ARBA00008398"/>
    </source>
</evidence>
<keyword evidence="5 10" id="KW-0547">Nucleotide-binding</keyword>
<dbReference type="FunFam" id="3.40.50.300:FF:000199">
    <property type="entry name" value="Origin recognition complex subunit 1"/>
    <property type="match status" value="1"/>
</dbReference>
<dbReference type="InterPro" id="IPR003959">
    <property type="entry name" value="ATPase_AAA_core"/>
</dbReference>
<evidence type="ECO:0000256" key="4">
    <source>
        <dbReference type="ARBA" id="ARBA00022723"/>
    </source>
</evidence>
<evidence type="ECO:0000256" key="5">
    <source>
        <dbReference type="ARBA" id="ARBA00022741"/>
    </source>
</evidence>
<dbReference type="InterPro" id="IPR050311">
    <property type="entry name" value="ORC1/CDC6"/>
</dbReference>
<dbReference type="InterPro" id="IPR054425">
    <property type="entry name" value="Cdc6_ORC1-like_ATPase_lid"/>
</dbReference>
<dbReference type="InterPro" id="IPR003593">
    <property type="entry name" value="AAA+_ATPase"/>
</dbReference>
<evidence type="ECO:0000256" key="6">
    <source>
        <dbReference type="ARBA" id="ARBA00022840"/>
    </source>
</evidence>
<dbReference type="PANTHER" id="PTHR10763:SF23">
    <property type="entry name" value="ORIGIN RECOGNITION COMPLEX SUBUNIT 1"/>
    <property type="match status" value="1"/>
</dbReference>
<dbReference type="Gene3D" id="3.40.50.300">
    <property type="entry name" value="P-loop containing nucleotide triphosphate hydrolases"/>
    <property type="match status" value="1"/>
</dbReference>
<comment type="caution">
    <text evidence="13">The sequence shown here is derived from an EMBL/GenBank/DDBJ whole genome shotgun (WGS) entry which is preliminary data.</text>
</comment>
<feature type="compositionally biased region" description="Acidic residues" evidence="11">
    <location>
        <begin position="261"/>
        <end position="290"/>
    </location>
</feature>
<evidence type="ECO:0000256" key="11">
    <source>
        <dbReference type="SAM" id="MobiDB-lite"/>
    </source>
</evidence>
<dbReference type="GO" id="GO:0006270">
    <property type="term" value="P:DNA replication initiation"/>
    <property type="evidence" value="ECO:0007669"/>
    <property type="project" value="TreeGrafter"/>
</dbReference>
<dbReference type="InterPro" id="IPR001025">
    <property type="entry name" value="BAH_dom"/>
</dbReference>
<dbReference type="InterPro" id="IPR043151">
    <property type="entry name" value="BAH_sf"/>
</dbReference>
<dbReference type="Gene3D" id="1.10.8.60">
    <property type="match status" value="1"/>
</dbReference>
<dbReference type="SMART" id="SM00382">
    <property type="entry name" value="AAA"/>
    <property type="match status" value="1"/>
</dbReference>
<dbReference type="Gene3D" id="2.30.30.490">
    <property type="match status" value="1"/>
</dbReference>
<keyword evidence="8 10" id="KW-0238">DNA-binding</keyword>
<keyword evidence="9 10" id="KW-0539">Nucleus</keyword>
<dbReference type="AlphaFoldDB" id="A0A0W0EUB6"/>
<keyword evidence="13" id="KW-0378">Hydrolase</keyword>
<keyword evidence="3 10" id="KW-0235">DNA replication</keyword>
<dbReference type="GO" id="GO:0003682">
    <property type="term" value="F:chromatin binding"/>
    <property type="evidence" value="ECO:0007669"/>
    <property type="project" value="InterPro"/>
</dbReference>
<comment type="subcellular location">
    <subcellularLocation>
        <location evidence="1 10">Nucleus</location>
    </subcellularLocation>
</comment>
<dbReference type="EMBL" id="LATX01002527">
    <property type="protein sequence ID" value="KTB27655.1"/>
    <property type="molecule type" value="Genomic_DNA"/>
</dbReference>
<feature type="region of interest" description="Disordered" evidence="11">
    <location>
        <begin position="1"/>
        <end position="38"/>
    </location>
</feature>
<feature type="compositionally biased region" description="Acidic residues" evidence="11">
    <location>
        <begin position="224"/>
        <end position="234"/>
    </location>
</feature>
<dbReference type="GO" id="GO:0046872">
    <property type="term" value="F:metal ion binding"/>
    <property type="evidence" value="ECO:0007669"/>
    <property type="project" value="UniProtKB-KW"/>
</dbReference>
<comment type="subunit">
    <text evidence="10">ORC is composed of six subunits.</text>
</comment>
<feature type="compositionally biased region" description="Polar residues" evidence="11">
    <location>
        <begin position="74"/>
        <end position="94"/>
    </location>
</feature>
<dbReference type="InterPro" id="IPR027417">
    <property type="entry name" value="P-loop_NTPase"/>
</dbReference>